<reference evidence="2 3" key="1">
    <citation type="journal article" date="2018" name="Front. Plant Sci.">
        <title>Red Clover (Trifolium pratense) and Zigzag Clover (T. medium) - A Picture of Genomic Similarities and Differences.</title>
        <authorList>
            <person name="Dluhosova J."/>
            <person name="Istvanek J."/>
            <person name="Nedelnik J."/>
            <person name="Repkova J."/>
        </authorList>
    </citation>
    <scope>NUCLEOTIDE SEQUENCE [LARGE SCALE GENOMIC DNA]</scope>
    <source>
        <strain evidence="3">cv. 10/8</strain>
        <tissue evidence="2">Leaf</tissue>
    </source>
</reference>
<sequence>VFWCVVISEKLRNLEDPSMGGGAIEARNVELQTGSGSTTRRHVGVEWGRERRSVR</sequence>
<dbReference type="Proteomes" id="UP000265520">
    <property type="component" value="Unassembled WGS sequence"/>
</dbReference>
<keyword evidence="3" id="KW-1185">Reference proteome</keyword>
<feature type="region of interest" description="Disordered" evidence="1">
    <location>
        <begin position="31"/>
        <end position="55"/>
    </location>
</feature>
<evidence type="ECO:0000313" key="2">
    <source>
        <dbReference type="EMBL" id="MCI75213.1"/>
    </source>
</evidence>
<accession>A0A392UNJ4</accession>
<evidence type="ECO:0000256" key="1">
    <source>
        <dbReference type="SAM" id="MobiDB-lite"/>
    </source>
</evidence>
<name>A0A392UNJ4_9FABA</name>
<dbReference type="AlphaFoldDB" id="A0A392UNJ4"/>
<protein>
    <submittedName>
        <fullName evidence="2">Uncharacterized protein</fullName>
    </submittedName>
</protein>
<feature type="non-terminal residue" evidence="2">
    <location>
        <position position="1"/>
    </location>
</feature>
<dbReference type="EMBL" id="LXQA010877504">
    <property type="protein sequence ID" value="MCI75213.1"/>
    <property type="molecule type" value="Genomic_DNA"/>
</dbReference>
<evidence type="ECO:0000313" key="3">
    <source>
        <dbReference type="Proteomes" id="UP000265520"/>
    </source>
</evidence>
<comment type="caution">
    <text evidence="2">The sequence shown here is derived from an EMBL/GenBank/DDBJ whole genome shotgun (WGS) entry which is preliminary data.</text>
</comment>
<feature type="compositionally biased region" description="Basic and acidic residues" evidence="1">
    <location>
        <begin position="43"/>
        <end position="55"/>
    </location>
</feature>
<proteinExistence type="predicted"/>
<organism evidence="2 3">
    <name type="scientific">Trifolium medium</name>
    <dbReference type="NCBI Taxonomy" id="97028"/>
    <lineage>
        <taxon>Eukaryota</taxon>
        <taxon>Viridiplantae</taxon>
        <taxon>Streptophyta</taxon>
        <taxon>Embryophyta</taxon>
        <taxon>Tracheophyta</taxon>
        <taxon>Spermatophyta</taxon>
        <taxon>Magnoliopsida</taxon>
        <taxon>eudicotyledons</taxon>
        <taxon>Gunneridae</taxon>
        <taxon>Pentapetalae</taxon>
        <taxon>rosids</taxon>
        <taxon>fabids</taxon>
        <taxon>Fabales</taxon>
        <taxon>Fabaceae</taxon>
        <taxon>Papilionoideae</taxon>
        <taxon>50 kb inversion clade</taxon>
        <taxon>NPAAA clade</taxon>
        <taxon>Hologalegina</taxon>
        <taxon>IRL clade</taxon>
        <taxon>Trifolieae</taxon>
        <taxon>Trifolium</taxon>
    </lineage>
</organism>